<organism evidence="1 2">
    <name type="scientific">Arctium lappa</name>
    <name type="common">Greater burdock</name>
    <name type="synonym">Lappa major</name>
    <dbReference type="NCBI Taxonomy" id="4217"/>
    <lineage>
        <taxon>Eukaryota</taxon>
        <taxon>Viridiplantae</taxon>
        <taxon>Streptophyta</taxon>
        <taxon>Embryophyta</taxon>
        <taxon>Tracheophyta</taxon>
        <taxon>Spermatophyta</taxon>
        <taxon>Magnoliopsida</taxon>
        <taxon>eudicotyledons</taxon>
        <taxon>Gunneridae</taxon>
        <taxon>Pentapetalae</taxon>
        <taxon>asterids</taxon>
        <taxon>campanulids</taxon>
        <taxon>Asterales</taxon>
        <taxon>Asteraceae</taxon>
        <taxon>Carduoideae</taxon>
        <taxon>Cardueae</taxon>
        <taxon>Arctiinae</taxon>
        <taxon>Arctium</taxon>
    </lineage>
</organism>
<accession>A0ACB9AXE7</accession>
<dbReference type="EMBL" id="CM042053">
    <property type="protein sequence ID" value="KAI3714922.1"/>
    <property type="molecule type" value="Genomic_DNA"/>
</dbReference>
<dbReference type="Proteomes" id="UP001055879">
    <property type="component" value="Linkage Group LG07"/>
</dbReference>
<evidence type="ECO:0000313" key="1">
    <source>
        <dbReference type="EMBL" id="KAI3714922.1"/>
    </source>
</evidence>
<gene>
    <name evidence="1" type="ORF">L6452_21884</name>
</gene>
<keyword evidence="2" id="KW-1185">Reference proteome</keyword>
<proteinExistence type="predicted"/>
<comment type="caution">
    <text evidence="1">The sequence shown here is derived from an EMBL/GenBank/DDBJ whole genome shotgun (WGS) entry which is preliminary data.</text>
</comment>
<evidence type="ECO:0000313" key="2">
    <source>
        <dbReference type="Proteomes" id="UP001055879"/>
    </source>
</evidence>
<reference evidence="2" key="1">
    <citation type="journal article" date="2022" name="Mol. Ecol. Resour.">
        <title>The genomes of chicory, endive, great burdock and yacon provide insights into Asteraceae palaeo-polyploidization history and plant inulin production.</title>
        <authorList>
            <person name="Fan W."/>
            <person name="Wang S."/>
            <person name="Wang H."/>
            <person name="Wang A."/>
            <person name="Jiang F."/>
            <person name="Liu H."/>
            <person name="Zhao H."/>
            <person name="Xu D."/>
            <person name="Zhang Y."/>
        </authorList>
    </citation>
    <scope>NUCLEOTIDE SEQUENCE [LARGE SCALE GENOMIC DNA]</scope>
    <source>
        <strain evidence="2">cv. Niubang</strain>
    </source>
</reference>
<protein>
    <submittedName>
        <fullName evidence="1">Uncharacterized protein</fullName>
    </submittedName>
</protein>
<name>A0ACB9AXE7_ARCLA</name>
<sequence>MVVGDTSVHHQALYHGQDHGDLFYLAPVDGLCRRSRLSGTRTPPFMDGGGVSFPRSPLIVVPSGLRLLVLPEDAAGFVLKSGMVMRLGLRPKAIDVSLKFLQPLSFYDRSSATIFRLFDCSYLESIKWAYALS</sequence>
<reference evidence="1 2" key="2">
    <citation type="journal article" date="2022" name="Mol. Ecol. Resour.">
        <title>The genomes of chicory, endive, great burdock and yacon provide insights into Asteraceae paleo-polyploidization history and plant inulin production.</title>
        <authorList>
            <person name="Fan W."/>
            <person name="Wang S."/>
            <person name="Wang H."/>
            <person name="Wang A."/>
            <person name="Jiang F."/>
            <person name="Liu H."/>
            <person name="Zhao H."/>
            <person name="Xu D."/>
            <person name="Zhang Y."/>
        </authorList>
    </citation>
    <scope>NUCLEOTIDE SEQUENCE [LARGE SCALE GENOMIC DNA]</scope>
    <source>
        <strain evidence="2">cv. Niubang</strain>
    </source>
</reference>